<feature type="region of interest" description="Disordered" evidence="11">
    <location>
        <begin position="401"/>
        <end position="543"/>
    </location>
</feature>
<sequence length="694" mass="77698">MAISDKTFFSVSGYFPLEAEVCVMWVSSDVLMCTASIWHMCTMSMDRYFTLKYPMRYGRNKTKTMVLVKIFFVWVVSMAISSPICIHGFVDPTIVYNDGLCMPVLTDFVIYGSVFAFYIPLLIMIVTYVLTIRILWKNQRLMQRINQTDLRPKLAQLTAQCTGFALPQMPRLITPVTDEVSDGENLSHPPHSNGGSGSRNHMGLATINTTYLTPPPLSPQPSPLASPACSHHAGIAPGELNQLLSSSHQQLESDSEEDADLPSTRLLQEKSMSYKSLCATQPAKASTDDFFLRADSKRLFFNRLAPPEKSSSFRQHRERRHKPTHLDVPSQVFYRRGRVGSALYSTVSDTQLPASSSCSSSPDKMRSFHLSFNGLESDYKSAEWDRRFFQIQQEMDACLRDNEDSDKQCSDKLMPRNMPGVSTTSLVDRPRPYFFGDRAKSPSRSAPNTPHRRHSNSDSDNDADSSGSSNTSDIITIRLHPPPSPSKTPTPQSGSDDVNGTSGIPSVVVSSEADNTHDDSDVLNTNDDSPANDSRERVLRSGKQKRLLKARFRNTLRGNSRPMFKHLISNKTASNERKASKVLGIIFLVFVILWTPFFIANILSVTCSSCMNGLTGEMMSVFVWMGYVASLANPIIYTMFNTAFRRTFIKILTCRMKVAHRMKFMDGPTIPSMTTTVNPSDRRNTMTVLLDSRT</sequence>
<keyword evidence="6 12" id="KW-0472">Membrane</keyword>
<evidence type="ECO:0000256" key="11">
    <source>
        <dbReference type="SAM" id="MobiDB-lite"/>
    </source>
</evidence>
<evidence type="ECO:0000256" key="3">
    <source>
        <dbReference type="ARBA" id="ARBA00022692"/>
    </source>
</evidence>
<evidence type="ECO:0000256" key="7">
    <source>
        <dbReference type="ARBA" id="ARBA00023157"/>
    </source>
</evidence>
<evidence type="ECO:0000313" key="14">
    <source>
        <dbReference type="EMBL" id="KAK7477106.1"/>
    </source>
</evidence>
<dbReference type="PANTHER" id="PTHR24248:SF125">
    <property type="entry name" value="DOPAMINE D2-LIKE RECEPTOR"/>
    <property type="match status" value="1"/>
</dbReference>
<evidence type="ECO:0000313" key="15">
    <source>
        <dbReference type="Proteomes" id="UP001519460"/>
    </source>
</evidence>
<proteinExistence type="inferred from homology"/>
<keyword evidence="4 12" id="KW-1133">Transmembrane helix</keyword>
<feature type="compositionally biased region" description="Pro residues" evidence="11">
    <location>
        <begin position="213"/>
        <end position="224"/>
    </location>
</feature>
<evidence type="ECO:0000256" key="1">
    <source>
        <dbReference type="ARBA" id="ARBA00004651"/>
    </source>
</evidence>
<dbReference type="GO" id="GO:0005886">
    <property type="term" value="C:plasma membrane"/>
    <property type="evidence" value="ECO:0007669"/>
    <property type="project" value="UniProtKB-SubCell"/>
</dbReference>
<comment type="subcellular location">
    <subcellularLocation>
        <location evidence="1">Cell membrane</location>
        <topology evidence="1">Multi-pass membrane protein</topology>
    </subcellularLocation>
</comment>
<dbReference type="InterPro" id="IPR000276">
    <property type="entry name" value="GPCR_Rhodpsn"/>
</dbReference>
<keyword evidence="5 10" id="KW-0297">G-protein coupled receptor</keyword>
<feature type="compositionally biased region" description="Low complexity" evidence="11">
    <location>
        <begin position="464"/>
        <end position="473"/>
    </location>
</feature>
<dbReference type="PROSITE" id="PS00237">
    <property type="entry name" value="G_PROTEIN_RECEP_F1_1"/>
    <property type="match status" value="1"/>
</dbReference>
<keyword evidence="8 10" id="KW-0675">Receptor</keyword>
<evidence type="ECO:0000256" key="6">
    <source>
        <dbReference type="ARBA" id="ARBA00023136"/>
    </source>
</evidence>
<dbReference type="Gene3D" id="1.20.1070.10">
    <property type="entry name" value="Rhodopsin 7-helix transmembrane proteins"/>
    <property type="match status" value="2"/>
</dbReference>
<keyword evidence="3 10" id="KW-0812">Transmembrane</keyword>
<feature type="compositionally biased region" description="Polar residues" evidence="11">
    <location>
        <begin position="492"/>
        <end position="513"/>
    </location>
</feature>
<dbReference type="AlphaFoldDB" id="A0ABD0JQS3"/>
<feature type="region of interest" description="Disordered" evidence="11">
    <location>
        <begin position="179"/>
        <end position="233"/>
    </location>
</feature>
<comment type="caution">
    <text evidence="14">The sequence shown here is derived from an EMBL/GenBank/DDBJ whole genome shotgun (WGS) entry which is preliminary data.</text>
</comment>
<feature type="compositionally biased region" description="Polar residues" evidence="11">
    <location>
        <begin position="522"/>
        <end position="532"/>
    </location>
</feature>
<evidence type="ECO:0000256" key="9">
    <source>
        <dbReference type="ARBA" id="ARBA00023224"/>
    </source>
</evidence>
<keyword evidence="15" id="KW-1185">Reference proteome</keyword>
<keyword evidence="7" id="KW-1015">Disulfide bond</keyword>
<accession>A0ABD0JQS3</accession>
<evidence type="ECO:0000256" key="8">
    <source>
        <dbReference type="ARBA" id="ARBA00023170"/>
    </source>
</evidence>
<organism evidence="14 15">
    <name type="scientific">Batillaria attramentaria</name>
    <dbReference type="NCBI Taxonomy" id="370345"/>
    <lineage>
        <taxon>Eukaryota</taxon>
        <taxon>Metazoa</taxon>
        <taxon>Spiralia</taxon>
        <taxon>Lophotrochozoa</taxon>
        <taxon>Mollusca</taxon>
        <taxon>Gastropoda</taxon>
        <taxon>Caenogastropoda</taxon>
        <taxon>Sorbeoconcha</taxon>
        <taxon>Cerithioidea</taxon>
        <taxon>Batillariidae</taxon>
        <taxon>Batillaria</taxon>
    </lineage>
</organism>
<name>A0ABD0JQS3_9CAEN</name>
<dbReference type="GO" id="GO:0004930">
    <property type="term" value="F:G protein-coupled receptor activity"/>
    <property type="evidence" value="ECO:0007669"/>
    <property type="project" value="UniProtKB-KW"/>
</dbReference>
<reference evidence="14 15" key="1">
    <citation type="journal article" date="2023" name="Sci. Data">
        <title>Genome assembly of the Korean intertidal mud-creeper Batillaria attramentaria.</title>
        <authorList>
            <person name="Patra A.K."/>
            <person name="Ho P.T."/>
            <person name="Jun S."/>
            <person name="Lee S.J."/>
            <person name="Kim Y."/>
            <person name="Won Y.J."/>
        </authorList>
    </citation>
    <scope>NUCLEOTIDE SEQUENCE [LARGE SCALE GENOMIC DNA]</scope>
    <source>
        <strain evidence="14">Wonlab-2016</strain>
    </source>
</reference>
<evidence type="ECO:0000256" key="5">
    <source>
        <dbReference type="ARBA" id="ARBA00023040"/>
    </source>
</evidence>
<feature type="compositionally biased region" description="Low complexity" evidence="11">
    <location>
        <begin position="187"/>
        <end position="201"/>
    </location>
</feature>
<keyword evidence="2" id="KW-1003">Cell membrane</keyword>
<keyword evidence="9 10" id="KW-0807">Transducer</keyword>
<feature type="transmembrane region" description="Helical" evidence="12">
    <location>
        <begin position="66"/>
        <end position="90"/>
    </location>
</feature>
<gene>
    <name evidence="14" type="ORF">BaRGS_00031592</name>
</gene>
<evidence type="ECO:0000256" key="2">
    <source>
        <dbReference type="ARBA" id="ARBA00022475"/>
    </source>
</evidence>
<evidence type="ECO:0000256" key="4">
    <source>
        <dbReference type="ARBA" id="ARBA00022989"/>
    </source>
</evidence>
<feature type="compositionally biased region" description="Basic and acidic residues" evidence="11">
    <location>
        <begin position="401"/>
        <end position="414"/>
    </location>
</feature>
<dbReference type="PRINTS" id="PR00237">
    <property type="entry name" value="GPCRRHODOPSN"/>
</dbReference>
<evidence type="ECO:0000256" key="12">
    <source>
        <dbReference type="SAM" id="Phobius"/>
    </source>
</evidence>
<protein>
    <recommendedName>
        <fullName evidence="13">G-protein coupled receptors family 1 profile domain-containing protein</fullName>
    </recommendedName>
</protein>
<dbReference type="EMBL" id="JACVVK020000357">
    <property type="protein sequence ID" value="KAK7477106.1"/>
    <property type="molecule type" value="Genomic_DNA"/>
</dbReference>
<dbReference type="Pfam" id="PF00001">
    <property type="entry name" value="7tm_1"/>
    <property type="match status" value="2"/>
</dbReference>
<feature type="transmembrane region" description="Helical" evidence="12">
    <location>
        <begin position="622"/>
        <end position="640"/>
    </location>
</feature>
<dbReference type="InterPro" id="IPR017452">
    <property type="entry name" value="GPCR_Rhodpsn_7TM"/>
</dbReference>
<dbReference type="PANTHER" id="PTHR24248">
    <property type="entry name" value="ADRENERGIC RECEPTOR-RELATED G-PROTEIN COUPLED RECEPTOR"/>
    <property type="match status" value="1"/>
</dbReference>
<dbReference type="PROSITE" id="PS50262">
    <property type="entry name" value="G_PROTEIN_RECEP_F1_2"/>
    <property type="match status" value="1"/>
</dbReference>
<dbReference type="SUPFAM" id="SSF81321">
    <property type="entry name" value="Family A G protein-coupled receptor-like"/>
    <property type="match status" value="1"/>
</dbReference>
<evidence type="ECO:0000259" key="13">
    <source>
        <dbReference type="PROSITE" id="PS50262"/>
    </source>
</evidence>
<feature type="transmembrane region" description="Helical" evidence="12">
    <location>
        <begin position="582"/>
        <end position="602"/>
    </location>
</feature>
<evidence type="ECO:0000256" key="10">
    <source>
        <dbReference type="RuleBase" id="RU000688"/>
    </source>
</evidence>
<feature type="domain" description="G-protein coupled receptors family 1 profile" evidence="13">
    <location>
        <begin position="1"/>
        <end position="637"/>
    </location>
</feature>
<comment type="similarity">
    <text evidence="10">Belongs to the G-protein coupled receptor 1 family.</text>
</comment>
<dbReference type="Proteomes" id="UP001519460">
    <property type="component" value="Unassembled WGS sequence"/>
</dbReference>
<feature type="transmembrane region" description="Helical" evidence="12">
    <location>
        <begin position="110"/>
        <end position="136"/>
    </location>
</feature>